<sequence length="355" mass="39450">MSNVSKFTSKDDIHEEACLWISRIDRGLSSEETESLQAWLGASSSHRRILFEVAQLWDDLSVLNELKGLFPDRNQYNGEARKAKSILRQARWSVAAGFILMVAAAAMMVDSYWLNQSDSGYQLVQRVGTAIGEQKTLTLNDGSVVHMNTNSAIHIKFDEDERIIDLIKGEAHFTVAHDASRPFTVTAGINTVTAIGTAFNMQYTNDEAFELVVTEGRVLVQDKVSSISREEIADVIKSGTTRADLKLLAAGEKANVDGILSDLRNLDDDAMEQDLAWQQGMIVFKGEALEDALREIERYTAVSFEIDGAELRKKRVAGYFKVGDISGLLSALKNSFHIEHKRVDAMTIQLSEQES</sequence>
<accession>A0A1E7ZFD1</accession>
<dbReference type="PIRSF" id="PIRSF018266">
    <property type="entry name" value="FecR"/>
    <property type="match status" value="1"/>
</dbReference>
<keyword evidence="5" id="KW-1185">Reference proteome</keyword>
<organism evidence="4 5">
    <name type="scientific">Alteromonas confluentis</name>
    <dbReference type="NCBI Taxonomy" id="1656094"/>
    <lineage>
        <taxon>Bacteria</taxon>
        <taxon>Pseudomonadati</taxon>
        <taxon>Pseudomonadota</taxon>
        <taxon>Gammaproteobacteria</taxon>
        <taxon>Alteromonadales</taxon>
        <taxon>Alteromonadaceae</taxon>
        <taxon>Alteromonas/Salinimonas group</taxon>
        <taxon>Alteromonas</taxon>
    </lineage>
</organism>
<dbReference type="Pfam" id="PF16344">
    <property type="entry name" value="FecR_C"/>
    <property type="match status" value="1"/>
</dbReference>
<dbReference type="OrthoDB" id="9771237at2"/>
<dbReference type="STRING" id="1656094.BFC18_03895"/>
<dbReference type="PANTHER" id="PTHR30273:SF2">
    <property type="entry name" value="PROTEIN FECR"/>
    <property type="match status" value="1"/>
</dbReference>
<keyword evidence="1" id="KW-0812">Transmembrane</keyword>
<evidence type="ECO:0000256" key="1">
    <source>
        <dbReference type="SAM" id="Phobius"/>
    </source>
</evidence>
<comment type="caution">
    <text evidence="4">The sequence shown here is derived from an EMBL/GenBank/DDBJ whole genome shotgun (WGS) entry which is preliminary data.</text>
</comment>
<dbReference type="AlphaFoldDB" id="A0A1E7ZFD1"/>
<dbReference type="InterPro" id="IPR032508">
    <property type="entry name" value="FecR_C"/>
</dbReference>
<feature type="domain" description="FecR protein" evidence="2">
    <location>
        <begin position="126"/>
        <end position="218"/>
    </location>
</feature>
<protein>
    <submittedName>
        <fullName evidence="4">Uncharacterized protein</fullName>
    </submittedName>
</protein>
<dbReference type="Gene3D" id="2.60.120.1440">
    <property type="match status" value="1"/>
</dbReference>
<keyword evidence="1" id="KW-1133">Transmembrane helix</keyword>
<evidence type="ECO:0000259" key="3">
    <source>
        <dbReference type="Pfam" id="PF16344"/>
    </source>
</evidence>
<dbReference type="Pfam" id="PF04773">
    <property type="entry name" value="FecR"/>
    <property type="match status" value="1"/>
</dbReference>
<dbReference type="PANTHER" id="PTHR30273">
    <property type="entry name" value="PERIPLASMIC SIGNAL SENSOR AND SIGMA FACTOR ACTIVATOR FECR-RELATED"/>
    <property type="match status" value="1"/>
</dbReference>
<dbReference type="Proteomes" id="UP000175691">
    <property type="component" value="Unassembled WGS sequence"/>
</dbReference>
<dbReference type="InterPro" id="IPR012373">
    <property type="entry name" value="Ferrdict_sens_TM"/>
</dbReference>
<dbReference type="EMBL" id="MDHN01000006">
    <property type="protein sequence ID" value="OFC72221.1"/>
    <property type="molecule type" value="Genomic_DNA"/>
</dbReference>
<dbReference type="Gene3D" id="3.55.50.30">
    <property type="match status" value="1"/>
</dbReference>
<evidence type="ECO:0000313" key="5">
    <source>
        <dbReference type="Proteomes" id="UP000175691"/>
    </source>
</evidence>
<gene>
    <name evidence="4" type="ORF">BFC18_03895</name>
</gene>
<reference evidence="4 5" key="1">
    <citation type="submission" date="2016-08" db="EMBL/GenBank/DDBJ databases">
        <authorList>
            <person name="Seilhamer J.J."/>
        </authorList>
    </citation>
    <scope>NUCLEOTIDE SEQUENCE [LARGE SCALE GENOMIC DNA]</scope>
    <source>
        <strain evidence="4 5">KCTC 42603</strain>
    </source>
</reference>
<proteinExistence type="predicted"/>
<keyword evidence="1" id="KW-0472">Membrane</keyword>
<dbReference type="GO" id="GO:0016989">
    <property type="term" value="F:sigma factor antagonist activity"/>
    <property type="evidence" value="ECO:0007669"/>
    <property type="project" value="TreeGrafter"/>
</dbReference>
<feature type="transmembrane region" description="Helical" evidence="1">
    <location>
        <begin position="92"/>
        <end position="114"/>
    </location>
</feature>
<evidence type="ECO:0000259" key="2">
    <source>
        <dbReference type="Pfam" id="PF04773"/>
    </source>
</evidence>
<name>A0A1E7ZFD1_9ALTE</name>
<dbReference type="RefSeq" id="WP_070123640.1">
    <property type="nucleotide sequence ID" value="NZ_MDHN01000006.1"/>
</dbReference>
<feature type="domain" description="Protein FecR C-terminal" evidence="3">
    <location>
        <begin position="282"/>
        <end position="341"/>
    </location>
</feature>
<dbReference type="InterPro" id="IPR006860">
    <property type="entry name" value="FecR"/>
</dbReference>
<evidence type="ECO:0000313" key="4">
    <source>
        <dbReference type="EMBL" id="OFC72221.1"/>
    </source>
</evidence>